<organism evidence="1 2">
    <name type="scientific">Pleurodeles waltl</name>
    <name type="common">Iberian ribbed newt</name>
    <dbReference type="NCBI Taxonomy" id="8319"/>
    <lineage>
        <taxon>Eukaryota</taxon>
        <taxon>Metazoa</taxon>
        <taxon>Chordata</taxon>
        <taxon>Craniata</taxon>
        <taxon>Vertebrata</taxon>
        <taxon>Euteleostomi</taxon>
        <taxon>Amphibia</taxon>
        <taxon>Batrachia</taxon>
        <taxon>Caudata</taxon>
        <taxon>Salamandroidea</taxon>
        <taxon>Salamandridae</taxon>
        <taxon>Pleurodelinae</taxon>
        <taxon>Pleurodeles</taxon>
    </lineage>
</organism>
<reference evidence="1" key="1">
    <citation type="journal article" date="2022" name="bioRxiv">
        <title>Sequencing and chromosome-scale assembly of the giantPleurodeles waltlgenome.</title>
        <authorList>
            <person name="Brown T."/>
            <person name="Elewa A."/>
            <person name="Iarovenko S."/>
            <person name="Subramanian E."/>
            <person name="Araus A.J."/>
            <person name="Petzold A."/>
            <person name="Susuki M."/>
            <person name="Suzuki K.-i.T."/>
            <person name="Hayashi T."/>
            <person name="Toyoda A."/>
            <person name="Oliveira C."/>
            <person name="Osipova E."/>
            <person name="Leigh N.D."/>
            <person name="Simon A."/>
            <person name="Yun M.H."/>
        </authorList>
    </citation>
    <scope>NUCLEOTIDE SEQUENCE</scope>
    <source>
        <strain evidence="1">20211129_DDA</strain>
        <tissue evidence="1">Liver</tissue>
    </source>
</reference>
<name>A0AAV7N4H9_PLEWA</name>
<evidence type="ECO:0000313" key="2">
    <source>
        <dbReference type="Proteomes" id="UP001066276"/>
    </source>
</evidence>
<keyword evidence="2" id="KW-1185">Reference proteome</keyword>
<accession>A0AAV7N4H9</accession>
<feature type="non-terminal residue" evidence="1">
    <location>
        <position position="99"/>
    </location>
</feature>
<dbReference type="Proteomes" id="UP001066276">
    <property type="component" value="Chromosome 9"/>
</dbReference>
<proteinExistence type="predicted"/>
<sequence>GQIQDAHAGVRTVSPGPRRLDGGVGCAGHLFPYLYPAGPKTLPTVQAITLGVKRVDAELHYPNNCHAGALLKIHPDPVWLLNLSNLELDTGSTRMNIAK</sequence>
<comment type="caution">
    <text evidence="1">The sequence shown here is derived from an EMBL/GenBank/DDBJ whole genome shotgun (WGS) entry which is preliminary data.</text>
</comment>
<evidence type="ECO:0000313" key="1">
    <source>
        <dbReference type="EMBL" id="KAJ1109233.1"/>
    </source>
</evidence>
<protein>
    <submittedName>
        <fullName evidence="1">Uncharacterized protein</fullName>
    </submittedName>
</protein>
<gene>
    <name evidence="1" type="ORF">NDU88_006596</name>
</gene>
<dbReference type="EMBL" id="JANPWB010000013">
    <property type="protein sequence ID" value="KAJ1109233.1"/>
    <property type="molecule type" value="Genomic_DNA"/>
</dbReference>
<dbReference type="AlphaFoldDB" id="A0AAV7N4H9"/>
<feature type="non-terminal residue" evidence="1">
    <location>
        <position position="1"/>
    </location>
</feature>